<dbReference type="OrthoDB" id="1600564at2759"/>
<name>A0A8K0DZE7_9ROSA</name>
<comment type="caution">
    <text evidence="2">The sequence shown here is derived from an EMBL/GenBank/DDBJ whole genome shotgun (WGS) entry which is preliminary data.</text>
</comment>
<protein>
    <submittedName>
        <fullName evidence="2">Uncharacterized protein</fullName>
    </submittedName>
</protein>
<dbReference type="AlphaFoldDB" id="A0A8K0DZE7"/>
<dbReference type="PANTHER" id="PTHR45642:SF95">
    <property type="entry name" value="GDSL-LIKE LIPASE_ACYLHYDROLASE FAMILY PROTEIN, EXPRESSED"/>
    <property type="match status" value="1"/>
</dbReference>
<dbReference type="Proteomes" id="UP000796880">
    <property type="component" value="Unassembled WGS sequence"/>
</dbReference>
<dbReference type="EMBL" id="VOIH02000008">
    <property type="protein sequence ID" value="KAF3440165.1"/>
    <property type="molecule type" value="Genomic_DNA"/>
</dbReference>
<organism evidence="2 3">
    <name type="scientific">Rhamnella rubrinervis</name>
    <dbReference type="NCBI Taxonomy" id="2594499"/>
    <lineage>
        <taxon>Eukaryota</taxon>
        <taxon>Viridiplantae</taxon>
        <taxon>Streptophyta</taxon>
        <taxon>Embryophyta</taxon>
        <taxon>Tracheophyta</taxon>
        <taxon>Spermatophyta</taxon>
        <taxon>Magnoliopsida</taxon>
        <taxon>eudicotyledons</taxon>
        <taxon>Gunneridae</taxon>
        <taxon>Pentapetalae</taxon>
        <taxon>rosids</taxon>
        <taxon>fabids</taxon>
        <taxon>Rosales</taxon>
        <taxon>Rhamnaceae</taxon>
        <taxon>rhamnoid group</taxon>
        <taxon>Rhamneae</taxon>
        <taxon>Rhamnella</taxon>
    </lineage>
</organism>
<reference evidence="2" key="1">
    <citation type="submission" date="2020-03" db="EMBL/GenBank/DDBJ databases">
        <title>A high-quality chromosome-level genome assembly of a woody plant with both climbing and erect habits, Rhamnella rubrinervis.</title>
        <authorList>
            <person name="Lu Z."/>
            <person name="Yang Y."/>
            <person name="Zhu X."/>
            <person name="Sun Y."/>
        </authorList>
    </citation>
    <scope>NUCLEOTIDE SEQUENCE</scope>
    <source>
        <strain evidence="2">BYM</strain>
        <tissue evidence="2">Leaf</tissue>
    </source>
</reference>
<dbReference type="Gene3D" id="3.40.50.1110">
    <property type="entry name" value="SGNH hydrolase"/>
    <property type="match status" value="1"/>
</dbReference>
<dbReference type="InterPro" id="IPR050592">
    <property type="entry name" value="GDSL_lipolytic_enzyme"/>
</dbReference>
<dbReference type="GO" id="GO:0005576">
    <property type="term" value="C:extracellular region"/>
    <property type="evidence" value="ECO:0007669"/>
    <property type="project" value="TreeGrafter"/>
</dbReference>
<accession>A0A8K0DZE7</accession>
<dbReference type="GO" id="GO:0016298">
    <property type="term" value="F:lipase activity"/>
    <property type="evidence" value="ECO:0007669"/>
    <property type="project" value="InterPro"/>
</dbReference>
<evidence type="ECO:0000256" key="1">
    <source>
        <dbReference type="ARBA" id="ARBA00008668"/>
    </source>
</evidence>
<dbReference type="CDD" id="cd01837">
    <property type="entry name" value="SGNH_plant_lipase_like"/>
    <property type="match status" value="1"/>
</dbReference>
<dbReference type="PANTHER" id="PTHR45642">
    <property type="entry name" value="GDSL ESTERASE/LIPASE EXL3"/>
    <property type="match status" value="1"/>
</dbReference>
<sequence>MNIIAVNTGGISGANIPILPPNETAPAVLVFGDSVVDTGNNNYVQSVFPVRCDFPPYGKDFNGGKPTGRYSNGRVPSDMLAEILNVKKLLPPYLDPNLKLQDLLTGVTFASGANGYDPLTSKTASVLSLSDQLKLFKEYKAKLMAAVGETKTESIVSKSVYLLCTGSNDITNTYFSTPFRRPHYDVPAYTDLMLQSATTFLQELYGEGARRIGVVSLPPIGCLPSQRTLRGGLPRECTEPLNQAAILFNSKLSSQLLSLNQTLPRSTFFYLDIYNPLLSLIQDPSNYGFEEATKGCCGTGTIEWLLEATLHHSTRVWFRALVATMGHNPPLRIHTTACGGEIPPPLWNHLYIDLAMPPVVITTIAMNPISRCFNQEEIDNGTQAGRYQQQRGHHEYKLKMDIPMFDGKTDIEGILDGFKPLKLVLNIWRFLLTSKLNTWPTSLKQELLPGGINYNPNDDDKGKNPSILEENERASTRSILAN</sequence>
<dbReference type="Pfam" id="PF00657">
    <property type="entry name" value="Lipase_GDSL"/>
    <property type="match status" value="1"/>
</dbReference>
<dbReference type="InterPro" id="IPR001087">
    <property type="entry name" value="GDSL"/>
</dbReference>
<dbReference type="InterPro" id="IPR008265">
    <property type="entry name" value="Lipase_GDSL_AS"/>
</dbReference>
<dbReference type="PROSITE" id="PS01098">
    <property type="entry name" value="LIPASE_GDSL_SER"/>
    <property type="match status" value="1"/>
</dbReference>
<dbReference type="InterPro" id="IPR036514">
    <property type="entry name" value="SGNH_hydro_sf"/>
</dbReference>
<dbReference type="GO" id="GO:0006629">
    <property type="term" value="P:lipid metabolic process"/>
    <property type="evidence" value="ECO:0007669"/>
    <property type="project" value="InterPro"/>
</dbReference>
<dbReference type="FunFam" id="3.40.50.1110:FF:000003">
    <property type="entry name" value="GDSL esterase/lipase APG"/>
    <property type="match status" value="1"/>
</dbReference>
<evidence type="ECO:0000313" key="2">
    <source>
        <dbReference type="EMBL" id="KAF3440165.1"/>
    </source>
</evidence>
<proteinExistence type="inferred from homology"/>
<dbReference type="InterPro" id="IPR035669">
    <property type="entry name" value="SGNH_plant_lipase-like"/>
</dbReference>
<comment type="similarity">
    <text evidence="1">Belongs to the 'GDSL' lipolytic enzyme family.</text>
</comment>
<gene>
    <name evidence="2" type="ORF">FNV43_RR18444</name>
</gene>
<evidence type="ECO:0000313" key="3">
    <source>
        <dbReference type="Proteomes" id="UP000796880"/>
    </source>
</evidence>
<keyword evidence="3" id="KW-1185">Reference proteome</keyword>